<evidence type="ECO:0000256" key="1">
    <source>
        <dbReference type="ARBA" id="ARBA00023002"/>
    </source>
</evidence>
<dbReference type="Pfam" id="PF00248">
    <property type="entry name" value="Aldo_ket_red"/>
    <property type="match status" value="1"/>
</dbReference>
<organism evidence="3 4">
    <name type="scientific">Pigmentiphaga litoralis</name>
    <dbReference type="NCBI Taxonomy" id="516702"/>
    <lineage>
        <taxon>Bacteria</taxon>
        <taxon>Pseudomonadati</taxon>
        <taxon>Pseudomonadota</taxon>
        <taxon>Betaproteobacteria</taxon>
        <taxon>Burkholderiales</taxon>
        <taxon>Alcaligenaceae</taxon>
        <taxon>Pigmentiphaga</taxon>
    </lineage>
</organism>
<evidence type="ECO:0000313" key="4">
    <source>
        <dbReference type="Proteomes" id="UP000542125"/>
    </source>
</evidence>
<dbReference type="InterPro" id="IPR023210">
    <property type="entry name" value="NADP_OxRdtase_dom"/>
</dbReference>
<reference evidence="3 4" key="1">
    <citation type="submission" date="2020-07" db="EMBL/GenBank/DDBJ databases">
        <title>Genomic Encyclopedia of Type Strains, Phase IV (KMG-V): Genome sequencing to study the core and pangenomes of soil and plant-associated prokaryotes.</title>
        <authorList>
            <person name="Whitman W."/>
        </authorList>
    </citation>
    <scope>NUCLEOTIDE SEQUENCE [LARGE SCALE GENOMIC DNA]</scope>
    <source>
        <strain evidence="3 4">SAS40</strain>
    </source>
</reference>
<feature type="domain" description="NADP-dependent oxidoreductase" evidence="2">
    <location>
        <begin position="18"/>
        <end position="314"/>
    </location>
</feature>
<dbReference type="EMBL" id="JACBYR010000002">
    <property type="protein sequence ID" value="NYE85380.1"/>
    <property type="molecule type" value="Genomic_DNA"/>
</dbReference>
<evidence type="ECO:0000313" key="3">
    <source>
        <dbReference type="EMBL" id="NYE85380.1"/>
    </source>
</evidence>
<dbReference type="GO" id="GO:0016491">
    <property type="term" value="F:oxidoreductase activity"/>
    <property type="evidence" value="ECO:0007669"/>
    <property type="project" value="UniProtKB-KW"/>
</dbReference>
<dbReference type="CDD" id="cd19081">
    <property type="entry name" value="AKR_AKR9C1"/>
    <property type="match status" value="1"/>
</dbReference>
<keyword evidence="4" id="KW-1185">Reference proteome</keyword>
<dbReference type="PRINTS" id="PR00069">
    <property type="entry name" value="ALDKETRDTASE"/>
</dbReference>
<dbReference type="GO" id="GO:0005829">
    <property type="term" value="C:cytosol"/>
    <property type="evidence" value="ECO:0007669"/>
    <property type="project" value="TreeGrafter"/>
</dbReference>
<sequence>MSHFFHRALGNTGLTVSPICFGGNVFGWSLDEAASLAMLDALPDHGINFIDTADAYSAWVDGNQGGESEALIGTWFKTRGRRSDVVLATKVGSPMATSPGGLKADTIVRGVEASLQRLQTDYIDLYQSHRDDADTPIDETLEAFDKLVRAGKVRALGASNFSADRLKASLDASAANGWAAYTTLQPLYNLMDREAFEQDLMAVCLENDIAVIPYFSLASGFLTGKYRTDADIAANPTRGERVRKYLTPRGQRVVAALDTVAAETGASPASVALAWLMARPAIGAPIASATSLTQLAALSAAMSLTLTEPQQALLTTASAP</sequence>
<dbReference type="Proteomes" id="UP000542125">
    <property type="component" value="Unassembled WGS sequence"/>
</dbReference>
<protein>
    <recommendedName>
        <fullName evidence="2">NADP-dependent oxidoreductase domain-containing protein</fullName>
    </recommendedName>
</protein>
<dbReference type="SUPFAM" id="SSF51430">
    <property type="entry name" value="NAD(P)-linked oxidoreductase"/>
    <property type="match status" value="1"/>
</dbReference>
<dbReference type="InterPro" id="IPR020471">
    <property type="entry name" value="AKR"/>
</dbReference>
<dbReference type="RefSeq" id="WP_179589337.1">
    <property type="nucleotide sequence ID" value="NZ_JACBYR010000002.1"/>
</dbReference>
<evidence type="ECO:0000259" key="2">
    <source>
        <dbReference type="Pfam" id="PF00248"/>
    </source>
</evidence>
<dbReference type="FunFam" id="3.20.20.100:FF:000004">
    <property type="entry name" value="Oxidoreductase, aldo/keto reductase"/>
    <property type="match status" value="1"/>
</dbReference>
<accession>A0A7Y9LQ31</accession>
<dbReference type="InterPro" id="IPR050523">
    <property type="entry name" value="AKR_Detox_Biosynth"/>
</dbReference>
<comment type="caution">
    <text evidence="3">The sequence shown here is derived from an EMBL/GenBank/DDBJ whole genome shotgun (WGS) entry which is preliminary data.</text>
</comment>
<proteinExistence type="predicted"/>
<dbReference type="PANTHER" id="PTHR43364">
    <property type="entry name" value="NADH-SPECIFIC METHYLGLYOXAL REDUCTASE-RELATED"/>
    <property type="match status" value="1"/>
</dbReference>
<dbReference type="InterPro" id="IPR036812">
    <property type="entry name" value="NAD(P)_OxRdtase_dom_sf"/>
</dbReference>
<dbReference type="AlphaFoldDB" id="A0A7Y9LQ31"/>
<gene>
    <name evidence="3" type="ORF">FHW18_004687</name>
</gene>
<name>A0A7Y9LQ31_9BURK</name>
<dbReference type="PANTHER" id="PTHR43364:SF6">
    <property type="entry name" value="OXIDOREDUCTASE-RELATED"/>
    <property type="match status" value="1"/>
</dbReference>
<keyword evidence="1" id="KW-0560">Oxidoreductase</keyword>
<dbReference type="Gene3D" id="3.20.20.100">
    <property type="entry name" value="NADP-dependent oxidoreductase domain"/>
    <property type="match status" value="1"/>
</dbReference>